<dbReference type="CDD" id="cd03888">
    <property type="entry name" value="M20_PepV"/>
    <property type="match status" value="1"/>
</dbReference>
<keyword evidence="4" id="KW-0479">Metal-binding</keyword>
<dbReference type="OrthoDB" id="9761532at2"/>
<dbReference type="InterPro" id="IPR036264">
    <property type="entry name" value="Bact_exopeptidase_dim_dom"/>
</dbReference>
<dbReference type="GO" id="GO:0008777">
    <property type="term" value="F:acetylornithine deacetylase activity"/>
    <property type="evidence" value="ECO:0007669"/>
    <property type="project" value="TreeGrafter"/>
</dbReference>
<evidence type="ECO:0000256" key="3">
    <source>
        <dbReference type="ARBA" id="ARBA00022670"/>
    </source>
</evidence>
<dbReference type="Gene3D" id="3.30.70.360">
    <property type="match status" value="2"/>
</dbReference>
<keyword evidence="3" id="KW-0645">Protease</keyword>
<dbReference type="EMBL" id="CP011232">
    <property type="protein sequence ID" value="AKI97614.1"/>
    <property type="molecule type" value="Genomic_DNA"/>
</dbReference>
<dbReference type="NCBIfam" id="NF005591">
    <property type="entry name" value="PRK07318.1"/>
    <property type="match status" value="1"/>
</dbReference>
<comment type="cofactor">
    <cofactor evidence="1">
        <name>Zn(2+)</name>
        <dbReference type="ChEBI" id="CHEBI:29105"/>
    </cofactor>
</comment>
<dbReference type="InterPro" id="IPR050072">
    <property type="entry name" value="Peptidase_M20A"/>
</dbReference>
<evidence type="ECO:0000256" key="2">
    <source>
        <dbReference type="ARBA" id="ARBA00006247"/>
    </source>
</evidence>
<evidence type="ECO:0000259" key="9">
    <source>
        <dbReference type="Pfam" id="PF07687"/>
    </source>
</evidence>
<protein>
    <submittedName>
        <fullName evidence="10">Dipeptidase</fullName>
    </submittedName>
</protein>
<dbReference type="GO" id="GO:0016805">
    <property type="term" value="F:dipeptidase activity"/>
    <property type="evidence" value="ECO:0007669"/>
    <property type="project" value="UniProtKB-KW"/>
</dbReference>
<accession>A0A0G2ZDJ6</accession>
<dbReference type="InterPro" id="IPR002933">
    <property type="entry name" value="Peptidase_M20"/>
</dbReference>
<dbReference type="STRING" id="1330330.IX53_07045"/>
<sequence>MNKRVDDALMSLKEEMIEAILELVKIPSVQGEPEKEAPFGINVKKALEEALKLGERLGFVVKNVDNYAGHVQYGNSGKLFGVLGHLDVVPEGTGWSVDPYGGVIKDGYIFGRGVVDDKGPTIAALYALKAVKDAGVDPKNRIRIIFGTNEESGWGGITYYLEREEVPEMSVTPDATFTLIYAEKGIVNYRFSKRTGEKKKGFEIIELKGGEASNMVAADATAVIKGDVDQLLAVLESFVPENKATIRWERNNDTLAIFVKGVSAHGSKPEMGVNAISALLDFLEKLELSRAGLQEFVKTVASKIGYETDGTSLGIAGYDKMSGPLTVNFGTLRLNAEKVEGVINIRYPVFFNEERIKMQVEEALKGLEVVREHHHDPLYMSPDSELVKLLVDIYENVTGEKAQLHTIGGGTYARAVPNAVAFGPLFPGREETEHQPDERILIDDLLMMARIYAQLFYIILTQW</sequence>
<evidence type="ECO:0000256" key="4">
    <source>
        <dbReference type="ARBA" id="ARBA00022723"/>
    </source>
</evidence>
<keyword evidence="8" id="KW-0482">Metalloprotease</keyword>
<dbReference type="SUPFAM" id="SSF53187">
    <property type="entry name" value="Zn-dependent exopeptidases"/>
    <property type="match status" value="1"/>
</dbReference>
<dbReference type="KEGG" id="kpf:IX53_07045"/>
<dbReference type="InterPro" id="IPR011650">
    <property type="entry name" value="Peptidase_M20_dimer"/>
</dbReference>
<dbReference type="AlphaFoldDB" id="A0A0G2ZDJ6"/>
<dbReference type="GO" id="GO:0006508">
    <property type="term" value="P:proteolysis"/>
    <property type="evidence" value="ECO:0007669"/>
    <property type="project" value="UniProtKB-KW"/>
</dbReference>
<dbReference type="GO" id="GO:0008237">
    <property type="term" value="F:metallopeptidase activity"/>
    <property type="evidence" value="ECO:0007669"/>
    <property type="project" value="UniProtKB-KW"/>
</dbReference>
<dbReference type="PANTHER" id="PTHR43808">
    <property type="entry name" value="ACETYLORNITHINE DEACETYLASE"/>
    <property type="match status" value="1"/>
</dbReference>
<evidence type="ECO:0000256" key="1">
    <source>
        <dbReference type="ARBA" id="ARBA00001947"/>
    </source>
</evidence>
<comment type="similarity">
    <text evidence="2">Belongs to the peptidase M20A family.</text>
</comment>
<dbReference type="RefSeq" id="WP_047754749.1">
    <property type="nucleotide sequence ID" value="NZ_CAJUHA010000017.1"/>
</dbReference>
<evidence type="ECO:0000256" key="5">
    <source>
        <dbReference type="ARBA" id="ARBA00022801"/>
    </source>
</evidence>
<dbReference type="GO" id="GO:0006526">
    <property type="term" value="P:L-arginine biosynthetic process"/>
    <property type="evidence" value="ECO:0007669"/>
    <property type="project" value="TreeGrafter"/>
</dbReference>
<feature type="domain" description="Peptidase M20 dimerisation" evidence="9">
    <location>
        <begin position="250"/>
        <end position="365"/>
    </location>
</feature>
<organism evidence="10 11">
    <name type="scientific">Kosmotoga pacifica</name>
    <dbReference type="NCBI Taxonomy" id="1330330"/>
    <lineage>
        <taxon>Bacteria</taxon>
        <taxon>Thermotogati</taxon>
        <taxon>Thermotogota</taxon>
        <taxon>Thermotogae</taxon>
        <taxon>Kosmotogales</taxon>
        <taxon>Kosmotogaceae</taxon>
        <taxon>Kosmotoga</taxon>
    </lineage>
</organism>
<keyword evidence="6" id="KW-0862">Zinc</keyword>
<evidence type="ECO:0000256" key="6">
    <source>
        <dbReference type="ARBA" id="ARBA00022833"/>
    </source>
</evidence>
<evidence type="ECO:0000313" key="11">
    <source>
        <dbReference type="Proteomes" id="UP000035159"/>
    </source>
</evidence>
<dbReference type="PATRIC" id="fig|1330330.3.peg.1428"/>
<keyword evidence="5" id="KW-0378">Hydrolase</keyword>
<dbReference type="Proteomes" id="UP000035159">
    <property type="component" value="Chromosome"/>
</dbReference>
<proteinExistence type="inferred from homology"/>
<dbReference type="PANTHER" id="PTHR43808:SF31">
    <property type="entry name" value="N-ACETYL-L-CITRULLINE DEACETYLASE"/>
    <property type="match status" value="1"/>
</dbReference>
<gene>
    <name evidence="10" type="ORF">IX53_07045</name>
</gene>
<dbReference type="Gene3D" id="3.40.630.10">
    <property type="entry name" value="Zn peptidases"/>
    <property type="match status" value="1"/>
</dbReference>
<dbReference type="SUPFAM" id="SSF55031">
    <property type="entry name" value="Bacterial exopeptidase dimerisation domain"/>
    <property type="match status" value="1"/>
</dbReference>
<dbReference type="GO" id="GO:0008270">
    <property type="term" value="F:zinc ion binding"/>
    <property type="evidence" value="ECO:0007669"/>
    <property type="project" value="InterPro"/>
</dbReference>
<keyword evidence="7" id="KW-0224">Dipeptidase</keyword>
<evidence type="ECO:0000256" key="8">
    <source>
        <dbReference type="ARBA" id="ARBA00023049"/>
    </source>
</evidence>
<dbReference type="NCBIfam" id="TIGR01887">
    <property type="entry name" value="dipeptidaselike"/>
    <property type="match status" value="1"/>
</dbReference>
<keyword evidence="11" id="KW-1185">Reference proteome</keyword>
<dbReference type="InterPro" id="IPR010964">
    <property type="entry name" value="M20A_pepV-rel"/>
</dbReference>
<dbReference type="Pfam" id="PF01546">
    <property type="entry name" value="Peptidase_M20"/>
    <property type="match status" value="1"/>
</dbReference>
<evidence type="ECO:0000313" key="10">
    <source>
        <dbReference type="EMBL" id="AKI97614.1"/>
    </source>
</evidence>
<name>A0A0G2ZDJ6_9BACT</name>
<dbReference type="Pfam" id="PF07687">
    <property type="entry name" value="M20_dimer"/>
    <property type="match status" value="1"/>
</dbReference>
<reference evidence="10 11" key="1">
    <citation type="submission" date="2015-04" db="EMBL/GenBank/DDBJ databases">
        <title>Complete Genome Sequence of Kosmotoga pacifica SLHLJ1.</title>
        <authorList>
            <person name="Jiang L.J."/>
            <person name="Shao Z.Z."/>
            <person name="Jebbar M."/>
        </authorList>
    </citation>
    <scope>NUCLEOTIDE SEQUENCE [LARGE SCALE GENOMIC DNA]</scope>
    <source>
        <strain evidence="10 11">SLHLJ1</strain>
    </source>
</reference>
<evidence type="ECO:0000256" key="7">
    <source>
        <dbReference type="ARBA" id="ARBA00022997"/>
    </source>
</evidence>